<proteinExistence type="predicted"/>
<evidence type="ECO:0000313" key="4">
    <source>
        <dbReference type="WBParaSite" id="EgrG_002056500"/>
    </source>
</evidence>
<sequence length="154" mass="17446">MLLVKQHATVTAITVRLQALCSDKSPRQQRVLRSWGSIGTRIGGSRVGQLVSLNAAIQCFHDVFLKKTANSWVPSVPIFFRLQRRIFLPSLKASVSDVNPLDEHYEELKNQIEVCTLSFFNQFNGQCLNSNSFLIIPSDLHRDLEKFEQVADCL</sequence>
<evidence type="ECO:0000259" key="1">
    <source>
        <dbReference type="PROSITE" id="PS51977"/>
    </source>
</evidence>
<evidence type="ECO:0000313" key="3">
    <source>
        <dbReference type="Proteomes" id="UP000492820"/>
    </source>
</evidence>
<name>A0A068X4V5_ECHGR</name>
<dbReference type="WBParaSite" id="EgrG_002056500">
    <property type="protein sequence ID" value="EgrG_002056500"/>
    <property type="gene ID" value="EgrG_002056500"/>
</dbReference>
<feature type="domain" description="WGR" evidence="1">
    <location>
        <begin position="1"/>
        <end position="87"/>
    </location>
</feature>
<dbReference type="AlphaFoldDB" id="A0A068X4V5"/>
<dbReference type="InterPro" id="IPR036930">
    <property type="entry name" value="WGR_dom_sf"/>
</dbReference>
<accession>A0A068X4V5</accession>
<protein>
    <submittedName>
        <fullName evidence="2 4">Poly (ADP ribose) polymerase</fullName>
    </submittedName>
</protein>
<reference evidence="4" key="3">
    <citation type="submission" date="2020-10" db="UniProtKB">
        <authorList>
            <consortium name="WormBaseParasite"/>
        </authorList>
    </citation>
    <scope>IDENTIFICATION</scope>
</reference>
<dbReference type="Pfam" id="PF05406">
    <property type="entry name" value="WGR"/>
    <property type="match status" value="1"/>
</dbReference>
<reference evidence="2 3" key="1">
    <citation type="journal article" date="2013" name="Nature">
        <title>The genomes of four tapeworm species reveal adaptations to parasitism.</title>
        <authorList>
            <person name="Tsai I.J."/>
            <person name="Zarowiecki M."/>
            <person name="Holroyd N."/>
            <person name="Garciarrubio A."/>
            <person name="Sanchez-Flores A."/>
            <person name="Brooks K.L."/>
            <person name="Tracey A."/>
            <person name="Bobes R.J."/>
            <person name="Fragoso G."/>
            <person name="Sciutto E."/>
            <person name="Aslett M."/>
            <person name="Beasley H."/>
            <person name="Bennett H.M."/>
            <person name="Cai J."/>
            <person name="Camicia F."/>
            <person name="Clark R."/>
            <person name="Cucher M."/>
            <person name="De Silva N."/>
            <person name="Day T.A."/>
            <person name="Deplazes P."/>
            <person name="Estrada K."/>
            <person name="Fernandez C."/>
            <person name="Holland P.W."/>
            <person name="Hou J."/>
            <person name="Hu S."/>
            <person name="Huckvale T."/>
            <person name="Hung S.S."/>
            <person name="Kamenetzky L."/>
            <person name="Keane J.A."/>
            <person name="Kiss F."/>
            <person name="Koziol U."/>
            <person name="Lambert O."/>
            <person name="Liu K."/>
            <person name="Luo X."/>
            <person name="Luo Y."/>
            <person name="Macchiaroli N."/>
            <person name="Nichol S."/>
            <person name="Paps J."/>
            <person name="Parkinson J."/>
            <person name="Pouchkina-Stantcheva N."/>
            <person name="Riddiford N."/>
            <person name="Rosenzvit M."/>
            <person name="Salinas G."/>
            <person name="Wasmuth J.D."/>
            <person name="Zamanian M."/>
            <person name="Zheng Y."/>
            <person name="Cai X."/>
            <person name="Soberon X."/>
            <person name="Olson P.D."/>
            <person name="Laclette J.P."/>
            <person name="Brehm K."/>
            <person name="Berriman M."/>
            <person name="Garciarrubio A."/>
            <person name="Bobes R.J."/>
            <person name="Fragoso G."/>
            <person name="Sanchez-Flores A."/>
            <person name="Estrada K."/>
            <person name="Cevallos M.A."/>
            <person name="Morett E."/>
            <person name="Gonzalez V."/>
            <person name="Portillo T."/>
            <person name="Ochoa-Leyva A."/>
            <person name="Jose M.V."/>
            <person name="Sciutto E."/>
            <person name="Landa A."/>
            <person name="Jimenez L."/>
            <person name="Valdes V."/>
            <person name="Carrero J.C."/>
            <person name="Larralde C."/>
            <person name="Morales-Montor J."/>
            <person name="Limon-Lason J."/>
            <person name="Soberon X."/>
            <person name="Laclette J.P."/>
        </authorList>
    </citation>
    <scope>NUCLEOTIDE SEQUENCE [LARGE SCALE GENOMIC DNA]</scope>
</reference>
<dbReference type="SUPFAM" id="SSF142921">
    <property type="entry name" value="WGR domain-like"/>
    <property type="match status" value="1"/>
</dbReference>
<dbReference type="PROSITE" id="PS51977">
    <property type="entry name" value="WGR"/>
    <property type="match status" value="1"/>
</dbReference>
<gene>
    <name evidence="2" type="ORF">EgrG_002056500</name>
</gene>
<reference evidence="2" key="2">
    <citation type="submission" date="2014-06" db="EMBL/GenBank/DDBJ databases">
        <authorList>
            <person name="Aslett M."/>
        </authorList>
    </citation>
    <scope>NUCLEOTIDE SEQUENCE</scope>
</reference>
<dbReference type="EMBL" id="LK028700">
    <property type="protein sequence ID" value="CDS25058.1"/>
    <property type="molecule type" value="Genomic_DNA"/>
</dbReference>
<dbReference type="Proteomes" id="UP000492820">
    <property type="component" value="Unassembled WGS sequence"/>
</dbReference>
<organism evidence="2">
    <name type="scientific">Echinococcus granulosus</name>
    <name type="common">Hydatid tapeworm</name>
    <dbReference type="NCBI Taxonomy" id="6210"/>
    <lineage>
        <taxon>Eukaryota</taxon>
        <taxon>Metazoa</taxon>
        <taxon>Spiralia</taxon>
        <taxon>Lophotrochozoa</taxon>
        <taxon>Platyhelminthes</taxon>
        <taxon>Cestoda</taxon>
        <taxon>Eucestoda</taxon>
        <taxon>Cyclophyllidea</taxon>
        <taxon>Taeniidae</taxon>
        <taxon>Echinococcus</taxon>
        <taxon>Echinococcus granulosus group</taxon>
    </lineage>
</organism>
<dbReference type="InterPro" id="IPR008893">
    <property type="entry name" value="WGR_domain"/>
</dbReference>
<evidence type="ECO:0000313" key="2">
    <source>
        <dbReference type="EMBL" id="CDS25058.1"/>
    </source>
</evidence>